<reference evidence="5" key="2">
    <citation type="submission" date="2021-04" db="EMBL/GenBank/DDBJ databases">
        <title>Isolation and genomic analysis of the ibuprofen-degrading bacterium Sphingomonas strain MPO218.</title>
        <authorList>
            <person name="Aulestia M."/>
            <person name="Flores A."/>
            <person name="Mangas E.L."/>
            <person name="Perez-Pulido A.J."/>
            <person name="Santero E."/>
            <person name="Camacho E.M."/>
        </authorList>
    </citation>
    <scope>NUCLEOTIDE SEQUENCE</scope>
    <source>
        <strain evidence="5">MPO218</strain>
    </source>
</reference>
<evidence type="ECO:0000313" key="5">
    <source>
        <dbReference type="EMBL" id="QTH20181.1"/>
    </source>
</evidence>
<dbReference type="InterPro" id="IPR013785">
    <property type="entry name" value="Aldolase_TIM"/>
</dbReference>
<dbReference type="GO" id="GO:0046872">
    <property type="term" value="F:metal ion binding"/>
    <property type="evidence" value="ECO:0007669"/>
    <property type="project" value="UniProtKB-KW"/>
</dbReference>
<keyword evidence="2" id="KW-0479">Metal-binding</keyword>
<dbReference type="InterPro" id="IPR043594">
    <property type="entry name" value="HMGL"/>
</dbReference>
<name>A0A975CZP7_9SPHN</name>
<reference evidence="5" key="1">
    <citation type="submission" date="2020-07" db="EMBL/GenBank/DDBJ databases">
        <authorList>
            <person name="Camacho E."/>
        </authorList>
    </citation>
    <scope>NUCLEOTIDE SEQUENCE</scope>
    <source>
        <strain evidence="5">MPO218</strain>
    </source>
</reference>
<accession>A0A975CZP7</accession>
<dbReference type="PROSITE" id="PS50991">
    <property type="entry name" value="PYR_CT"/>
    <property type="match status" value="1"/>
</dbReference>
<dbReference type="Proteomes" id="UP000664914">
    <property type="component" value="Chromosome"/>
</dbReference>
<dbReference type="EMBL" id="CP059319">
    <property type="protein sequence ID" value="QTH20181.1"/>
    <property type="molecule type" value="Genomic_DNA"/>
</dbReference>
<evidence type="ECO:0000313" key="6">
    <source>
        <dbReference type="Proteomes" id="UP000664914"/>
    </source>
</evidence>
<dbReference type="PANTHER" id="PTHR42738:SF7">
    <property type="entry name" value="HYDROXYMETHYLGLUTARYL-COA LYASE"/>
    <property type="match status" value="1"/>
</dbReference>
<dbReference type="PANTHER" id="PTHR42738">
    <property type="entry name" value="HYDROXYMETHYLGLUTARYL-COA LYASE"/>
    <property type="match status" value="1"/>
</dbReference>
<dbReference type="SUPFAM" id="SSF51569">
    <property type="entry name" value="Aldolase"/>
    <property type="match status" value="1"/>
</dbReference>
<dbReference type="Gene3D" id="3.20.20.70">
    <property type="entry name" value="Aldolase class I"/>
    <property type="match status" value="1"/>
</dbReference>
<dbReference type="CDD" id="cd07938">
    <property type="entry name" value="DRE_TIM_HMGL"/>
    <property type="match status" value="1"/>
</dbReference>
<keyword evidence="3 5" id="KW-0456">Lyase</keyword>
<dbReference type="NCBIfam" id="NF004283">
    <property type="entry name" value="PRK05692.1"/>
    <property type="match status" value="1"/>
</dbReference>
<dbReference type="RefSeq" id="WP_208632015.1">
    <property type="nucleotide sequence ID" value="NZ_CP059319.1"/>
</dbReference>
<evidence type="ECO:0000256" key="3">
    <source>
        <dbReference type="ARBA" id="ARBA00023239"/>
    </source>
</evidence>
<dbReference type="GO" id="GO:0004419">
    <property type="term" value="F:hydroxymethylglutaryl-CoA lyase activity"/>
    <property type="evidence" value="ECO:0007669"/>
    <property type="project" value="TreeGrafter"/>
</dbReference>
<dbReference type="Pfam" id="PF00682">
    <property type="entry name" value="HMGL-like"/>
    <property type="match status" value="1"/>
</dbReference>
<sequence>MVASLRIESEREGSGLAKIEIVEVGPRDGLQNECEAVSTANKLELIQRSIAAGVRRIEVTSFVNPRKVPQMADAEMLIAQLPDHADLVYIGLVLNDRGADRALNTKVHELGAVCVSSNSFAMRNQGQTSAESLQVARGIVRRAIGAGRRAQITIGAAFGCPFEGEIRPDHVLDMAKRAADAYPSEIVLADTIGVAVPGQVTEVIGMVREAVPGMPVRCHFHNTRNTGLANVWAAVEAGASTIDASLGGLGGCPFAPGAAGNVPTEDVQYLLERSGVATGLHLGGLIDASRWFSGVMGKQLPSMVAQAGDFPRAV</sequence>
<dbReference type="AlphaFoldDB" id="A0A975CZP7"/>
<dbReference type="GO" id="GO:0046951">
    <property type="term" value="P:ketone body biosynthetic process"/>
    <property type="evidence" value="ECO:0007669"/>
    <property type="project" value="TreeGrafter"/>
</dbReference>
<feature type="domain" description="Pyruvate carboxyltransferase" evidence="4">
    <location>
        <begin position="19"/>
        <end position="286"/>
    </location>
</feature>
<dbReference type="InterPro" id="IPR000891">
    <property type="entry name" value="PYR_CT"/>
</dbReference>
<protein>
    <submittedName>
        <fullName evidence="5">Hydroxymethylglutaryl-CoA lyase</fullName>
    </submittedName>
</protein>
<dbReference type="GO" id="GO:0006552">
    <property type="term" value="P:L-leucine catabolic process"/>
    <property type="evidence" value="ECO:0007669"/>
    <property type="project" value="TreeGrafter"/>
</dbReference>
<evidence type="ECO:0000259" key="4">
    <source>
        <dbReference type="PROSITE" id="PS50991"/>
    </source>
</evidence>
<proteinExistence type="inferred from homology"/>
<evidence type="ECO:0000256" key="1">
    <source>
        <dbReference type="ARBA" id="ARBA00009405"/>
    </source>
</evidence>
<organism evidence="5 6">
    <name type="scientific">Rhizorhabdus wittichii</name>
    <dbReference type="NCBI Taxonomy" id="160791"/>
    <lineage>
        <taxon>Bacteria</taxon>
        <taxon>Pseudomonadati</taxon>
        <taxon>Pseudomonadota</taxon>
        <taxon>Alphaproteobacteria</taxon>
        <taxon>Sphingomonadales</taxon>
        <taxon>Sphingomonadaceae</taxon>
        <taxon>Rhizorhabdus</taxon>
    </lineage>
</organism>
<gene>
    <name evidence="5" type="ORF">HRJ34_17695</name>
</gene>
<comment type="similarity">
    <text evidence="1">Belongs to the HMG-CoA lyase family.</text>
</comment>
<evidence type="ECO:0000256" key="2">
    <source>
        <dbReference type="ARBA" id="ARBA00022723"/>
    </source>
</evidence>